<keyword evidence="2" id="KW-1185">Reference proteome</keyword>
<evidence type="ECO:0000313" key="1">
    <source>
        <dbReference type="EMBL" id="RPD53153.1"/>
    </source>
</evidence>
<name>A0A5C2RNP0_9APHY</name>
<dbReference type="AlphaFoldDB" id="A0A5C2RNP0"/>
<dbReference type="Proteomes" id="UP000313359">
    <property type="component" value="Unassembled WGS sequence"/>
</dbReference>
<organism evidence="1 2">
    <name type="scientific">Lentinus tigrinus ALCF2SS1-6</name>
    <dbReference type="NCBI Taxonomy" id="1328759"/>
    <lineage>
        <taxon>Eukaryota</taxon>
        <taxon>Fungi</taxon>
        <taxon>Dikarya</taxon>
        <taxon>Basidiomycota</taxon>
        <taxon>Agaricomycotina</taxon>
        <taxon>Agaricomycetes</taxon>
        <taxon>Polyporales</taxon>
        <taxon>Polyporaceae</taxon>
        <taxon>Lentinus</taxon>
    </lineage>
</organism>
<evidence type="ECO:0000313" key="2">
    <source>
        <dbReference type="Proteomes" id="UP000313359"/>
    </source>
</evidence>
<gene>
    <name evidence="1" type="ORF">L227DRAFT_581579</name>
</gene>
<accession>A0A5C2RNP0</accession>
<proteinExistence type="predicted"/>
<dbReference type="EMBL" id="ML122328">
    <property type="protein sequence ID" value="RPD53153.1"/>
    <property type="molecule type" value="Genomic_DNA"/>
</dbReference>
<sequence>MDPPPPIPEELHGQARALYGFEISDKLMAEYRERHGVEIPDTISAVIIYKFALLKTFAQEMGMDFVTWYSEKRRFSSRTASRPYQEDMIYWAAGKYGQRMNSTCPSPDVLRRFIQKLGVEMEPAWH</sequence>
<protein>
    <submittedName>
        <fullName evidence="1">Uncharacterized protein</fullName>
    </submittedName>
</protein>
<reference evidence="1" key="1">
    <citation type="journal article" date="2018" name="Genome Biol. Evol.">
        <title>Genomics and development of Lentinus tigrinus, a white-rot wood-decaying mushroom with dimorphic fruiting bodies.</title>
        <authorList>
            <person name="Wu B."/>
            <person name="Xu Z."/>
            <person name="Knudson A."/>
            <person name="Carlson A."/>
            <person name="Chen N."/>
            <person name="Kovaka S."/>
            <person name="LaButti K."/>
            <person name="Lipzen A."/>
            <person name="Pennachio C."/>
            <person name="Riley R."/>
            <person name="Schakwitz W."/>
            <person name="Umezawa K."/>
            <person name="Ohm R.A."/>
            <person name="Grigoriev I.V."/>
            <person name="Nagy L.G."/>
            <person name="Gibbons J."/>
            <person name="Hibbett D."/>
        </authorList>
    </citation>
    <scope>NUCLEOTIDE SEQUENCE [LARGE SCALE GENOMIC DNA]</scope>
    <source>
        <strain evidence="1">ALCF2SS1-6</strain>
    </source>
</reference>